<accession>A0AAE0E284</accession>
<dbReference type="PANTHER" id="PTHR47481:SF9">
    <property type="entry name" value="RETROTRANSPOSON GAG DOMAIN-CONTAINING PROTEIN"/>
    <property type="match status" value="1"/>
</dbReference>
<gene>
    <name evidence="1" type="ORF">Dsin_018896</name>
</gene>
<dbReference type="AlphaFoldDB" id="A0AAE0E284"/>
<reference evidence="1" key="1">
    <citation type="journal article" date="2023" name="Plant J.">
        <title>Genome sequences and population genomics provide insights into the demographic history, inbreeding, and mutation load of two 'living fossil' tree species of Dipteronia.</title>
        <authorList>
            <person name="Feng Y."/>
            <person name="Comes H.P."/>
            <person name="Chen J."/>
            <person name="Zhu S."/>
            <person name="Lu R."/>
            <person name="Zhang X."/>
            <person name="Li P."/>
            <person name="Qiu J."/>
            <person name="Olsen K.M."/>
            <person name="Qiu Y."/>
        </authorList>
    </citation>
    <scope>NUCLEOTIDE SEQUENCE</scope>
    <source>
        <strain evidence="1">NBL</strain>
    </source>
</reference>
<evidence type="ECO:0000313" key="2">
    <source>
        <dbReference type="Proteomes" id="UP001281410"/>
    </source>
</evidence>
<dbReference type="PANTHER" id="PTHR47481">
    <property type="match status" value="1"/>
</dbReference>
<keyword evidence="2" id="KW-1185">Reference proteome</keyword>
<proteinExistence type="predicted"/>
<organism evidence="1 2">
    <name type="scientific">Dipteronia sinensis</name>
    <dbReference type="NCBI Taxonomy" id="43782"/>
    <lineage>
        <taxon>Eukaryota</taxon>
        <taxon>Viridiplantae</taxon>
        <taxon>Streptophyta</taxon>
        <taxon>Embryophyta</taxon>
        <taxon>Tracheophyta</taxon>
        <taxon>Spermatophyta</taxon>
        <taxon>Magnoliopsida</taxon>
        <taxon>eudicotyledons</taxon>
        <taxon>Gunneridae</taxon>
        <taxon>Pentapetalae</taxon>
        <taxon>rosids</taxon>
        <taxon>malvids</taxon>
        <taxon>Sapindales</taxon>
        <taxon>Sapindaceae</taxon>
        <taxon>Hippocastanoideae</taxon>
        <taxon>Acereae</taxon>
        <taxon>Dipteronia</taxon>
    </lineage>
</organism>
<evidence type="ECO:0000313" key="1">
    <source>
        <dbReference type="EMBL" id="KAK3204850.1"/>
    </source>
</evidence>
<name>A0AAE0E284_9ROSI</name>
<sequence length="122" mass="13463">MPLFSDKVIPFVSCSKTSAEAWDRLAKSYANATSSRFIGLTGELTVVTHNTNNHLILHVLNEVDTEYKKLAAAVRAQDSVISFAELHDKLVEYGSFIKQEESHSIGGITANAAGYNKYRNDN</sequence>
<dbReference type="Proteomes" id="UP001281410">
    <property type="component" value="Unassembled WGS sequence"/>
</dbReference>
<protein>
    <submittedName>
        <fullName evidence="1">Uncharacterized protein</fullName>
    </submittedName>
</protein>
<comment type="caution">
    <text evidence="1">The sequence shown here is derived from an EMBL/GenBank/DDBJ whole genome shotgun (WGS) entry which is preliminary data.</text>
</comment>
<dbReference type="EMBL" id="JANJYJ010000006">
    <property type="protein sequence ID" value="KAK3204850.1"/>
    <property type="molecule type" value="Genomic_DNA"/>
</dbReference>